<dbReference type="FunFam" id="1.10.418.30:FF:000002">
    <property type="entry name" value="NDC80, kinetochore complex component"/>
    <property type="match status" value="1"/>
</dbReference>
<accession>K3WJZ8</accession>
<dbReference type="Pfam" id="PF24487">
    <property type="entry name" value="NDC80_loop"/>
    <property type="match status" value="1"/>
</dbReference>
<dbReference type="Gene3D" id="1.10.418.30">
    <property type="entry name" value="Ncd80 complex, Ncd80 subunit"/>
    <property type="match status" value="1"/>
</dbReference>
<feature type="coiled-coil region" evidence="11">
    <location>
        <begin position="266"/>
        <end position="394"/>
    </location>
</feature>
<dbReference type="PANTHER" id="PTHR10643">
    <property type="entry name" value="KINETOCHORE PROTEIN NDC80"/>
    <property type="match status" value="1"/>
</dbReference>
<evidence type="ECO:0000256" key="9">
    <source>
        <dbReference type="ARBA" id="ARBA00023328"/>
    </source>
</evidence>
<feature type="compositionally biased region" description="Polar residues" evidence="12">
    <location>
        <begin position="67"/>
        <end position="77"/>
    </location>
</feature>
<dbReference type="HOGENOM" id="CLU_012583_3_0_1"/>
<dbReference type="InterPro" id="IPR055260">
    <property type="entry name" value="Ndc80_CH"/>
</dbReference>
<keyword evidence="5 10" id="KW-0995">Kinetochore</keyword>
<feature type="domain" description="Kinetochore protein NDC80 loop region" evidence="14">
    <location>
        <begin position="397"/>
        <end position="623"/>
    </location>
</feature>
<dbReference type="GO" id="GO:0000226">
    <property type="term" value="P:microtubule cytoskeleton organization"/>
    <property type="evidence" value="ECO:0007669"/>
    <property type="project" value="UniProtKB-ARBA"/>
</dbReference>
<comment type="function">
    <text evidence="10">Acts as a component of the essential kinetochore-associated NDC80 complex, which is required for chromosome segregation and spindle checkpoint activity.</text>
</comment>
<evidence type="ECO:0000256" key="10">
    <source>
        <dbReference type="RuleBase" id="RU368072"/>
    </source>
</evidence>
<sequence>MRRTTLGPISSSQLNTRTSVLSNPSARISLGATKSFARQSIGPVGTASRRVSTAAHGVPRPPPTAAPRNSISRQSIGNAGINGRRSSVYGGRASMSARGGRADPRPLTDKTYMNGCIHALIEFLSDRQYDHVLSPKILKGPSKKDFYNIILFLFRQVDPTFEFGVKFEEDVATQLKTLRYPFAISKTALVAVGSPHTWPALLGSIAWVIELLSYDEIVQRDTNVEEFDGENGDKAFFEYLGTAYRVFLAGDDDQYNELEQREATKIDSQNQVIRDECSELERANEELKRRIEQAKSAKSSLPALNSKKADCLSDLEKFKKLVAQLEAHQASLIQKIQERDQERLKKEHELQARQREIQNLTIRIESQELSAEDVEQMSKERARLNEQCHLAAQRQKEIQSNIWRQETTIAEQMDAIENLVKQYSITATNMKLLPVMAKNTFGVDYEIEIDAHTGGVVAAQQLSQHLKQHIRPALLNFKKNRSDRRSVALDEVLQLQGDVEHSRAVFNVEYQKEQTLESKAKKMEDTVRREREAREATINQKLAITEDVELQIESILNEKDIATQETQSRQQFEALKKSYVSMTEKYSSLIEKNRHEVANALVSCTDHKETIEQAIASQEKEVEAFWS</sequence>
<evidence type="ECO:0000256" key="3">
    <source>
        <dbReference type="ARBA" id="ARBA00022618"/>
    </source>
</evidence>
<evidence type="ECO:0000259" key="14">
    <source>
        <dbReference type="Pfam" id="PF24487"/>
    </source>
</evidence>
<keyword evidence="2 10" id="KW-0158">Chromosome</keyword>
<keyword evidence="4 10" id="KW-0498">Mitosis</keyword>
<evidence type="ECO:0000256" key="8">
    <source>
        <dbReference type="ARBA" id="ARBA00023306"/>
    </source>
</evidence>
<proteinExistence type="inferred from homology"/>
<protein>
    <recommendedName>
        <fullName evidence="10">Kinetochore protein NDC80</fullName>
    </recommendedName>
</protein>
<dbReference type="GO" id="GO:0031262">
    <property type="term" value="C:Ndc80 complex"/>
    <property type="evidence" value="ECO:0007669"/>
    <property type="project" value="UniProtKB-UniRule"/>
</dbReference>
<feature type="domain" description="Kinetochore protein Ndc80 CH" evidence="13">
    <location>
        <begin position="92"/>
        <end position="214"/>
    </location>
</feature>
<evidence type="ECO:0000256" key="11">
    <source>
        <dbReference type="SAM" id="Coils"/>
    </source>
</evidence>
<dbReference type="EnsemblProtists" id="PYU1_T005290">
    <property type="protein sequence ID" value="PYU1_T005290"/>
    <property type="gene ID" value="PYU1_G005279"/>
</dbReference>
<dbReference type="InterPro" id="IPR005550">
    <property type="entry name" value="Kinetochore_Ndc80"/>
</dbReference>
<evidence type="ECO:0000256" key="12">
    <source>
        <dbReference type="SAM" id="MobiDB-lite"/>
    </source>
</evidence>
<keyword evidence="8 10" id="KW-0131">Cell cycle</keyword>
<dbReference type="Proteomes" id="UP000019132">
    <property type="component" value="Unassembled WGS sequence"/>
</dbReference>
<evidence type="ECO:0000256" key="2">
    <source>
        <dbReference type="ARBA" id="ARBA00022454"/>
    </source>
</evidence>
<dbReference type="GO" id="GO:0051315">
    <property type="term" value="P:attachment of mitotic spindle microtubules to kinetochore"/>
    <property type="evidence" value="ECO:0007669"/>
    <property type="project" value="UniProtKB-UniRule"/>
</dbReference>
<evidence type="ECO:0000256" key="6">
    <source>
        <dbReference type="ARBA" id="ARBA00023054"/>
    </source>
</evidence>
<evidence type="ECO:0000256" key="5">
    <source>
        <dbReference type="ARBA" id="ARBA00022838"/>
    </source>
</evidence>
<feature type="region of interest" description="Disordered" evidence="12">
    <location>
        <begin position="41"/>
        <end position="106"/>
    </location>
</feature>
<dbReference type="OMA" id="PSHKFQK"/>
<evidence type="ECO:0000256" key="4">
    <source>
        <dbReference type="ARBA" id="ARBA00022776"/>
    </source>
</evidence>
<dbReference type="PANTHER" id="PTHR10643:SF2">
    <property type="entry name" value="KINETOCHORE PROTEIN NDC80 HOMOLOG"/>
    <property type="match status" value="1"/>
</dbReference>
<evidence type="ECO:0000256" key="1">
    <source>
        <dbReference type="ARBA" id="ARBA00007050"/>
    </source>
</evidence>
<reference evidence="16" key="2">
    <citation type="submission" date="2010-04" db="EMBL/GenBank/DDBJ databases">
        <authorList>
            <person name="Buell R."/>
            <person name="Hamilton J."/>
            <person name="Hostetler J."/>
        </authorList>
    </citation>
    <scope>NUCLEOTIDE SEQUENCE [LARGE SCALE GENOMIC DNA]</scope>
    <source>
        <strain evidence="16">DAOM:BR144</strain>
    </source>
</reference>
<dbReference type="Pfam" id="PF03801">
    <property type="entry name" value="Ndc80_HEC"/>
    <property type="match status" value="1"/>
</dbReference>
<comment type="similarity">
    <text evidence="1 10">Belongs to the NDC80/HEC1 family.</text>
</comment>
<evidence type="ECO:0000313" key="16">
    <source>
        <dbReference type="Proteomes" id="UP000019132"/>
    </source>
</evidence>
<keyword evidence="7 10" id="KW-0539">Nucleus</keyword>
<dbReference type="GO" id="GO:0005737">
    <property type="term" value="C:cytoplasm"/>
    <property type="evidence" value="ECO:0007669"/>
    <property type="project" value="UniProtKB-ARBA"/>
</dbReference>
<dbReference type="EMBL" id="GL376633">
    <property type="status" value="NOT_ANNOTATED_CDS"/>
    <property type="molecule type" value="Genomic_DNA"/>
</dbReference>
<dbReference type="GO" id="GO:0005815">
    <property type="term" value="C:microtubule organizing center"/>
    <property type="evidence" value="ECO:0007669"/>
    <property type="project" value="UniProtKB-ARBA"/>
</dbReference>
<comment type="subunit">
    <text evidence="10">Component of the NDC80 complex.</text>
</comment>
<feature type="coiled-coil region" evidence="11">
    <location>
        <begin position="513"/>
        <end position="565"/>
    </location>
</feature>
<dbReference type="VEuPathDB" id="FungiDB:PYU1_G005279"/>
<dbReference type="InParanoid" id="K3WJZ8"/>
<feature type="region of interest" description="Disordered" evidence="12">
    <location>
        <begin position="1"/>
        <end position="20"/>
    </location>
</feature>
<evidence type="ECO:0000313" key="15">
    <source>
        <dbReference type="EnsemblProtists" id="PYU1_T005290"/>
    </source>
</evidence>
<keyword evidence="3 10" id="KW-0132">Cell division</keyword>
<dbReference type="eggNOG" id="KOG0995">
    <property type="taxonomic scope" value="Eukaryota"/>
</dbReference>
<name>K3WJZ8_GLOUD</name>
<dbReference type="InterPro" id="IPR057091">
    <property type="entry name" value="NDC80_loop"/>
</dbReference>
<comment type="subcellular location">
    <subcellularLocation>
        <location evidence="10">Chromosome</location>
        <location evidence="10">Centromere</location>
        <location evidence="10">Kinetochore</location>
    </subcellularLocation>
    <subcellularLocation>
        <location evidence="10">Nucleus</location>
    </subcellularLocation>
</comment>
<keyword evidence="6 11" id="KW-0175">Coiled coil</keyword>
<evidence type="ECO:0000256" key="7">
    <source>
        <dbReference type="ARBA" id="ARBA00023242"/>
    </source>
</evidence>
<reference evidence="16" key="1">
    <citation type="journal article" date="2010" name="Genome Biol.">
        <title>Genome sequence of the necrotrophic plant pathogen Pythium ultimum reveals original pathogenicity mechanisms and effector repertoire.</title>
        <authorList>
            <person name="Levesque C.A."/>
            <person name="Brouwer H."/>
            <person name="Cano L."/>
            <person name="Hamilton J.P."/>
            <person name="Holt C."/>
            <person name="Huitema E."/>
            <person name="Raffaele S."/>
            <person name="Robideau G.P."/>
            <person name="Thines M."/>
            <person name="Win J."/>
            <person name="Zerillo M.M."/>
            <person name="Beakes G.W."/>
            <person name="Boore J.L."/>
            <person name="Busam D."/>
            <person name="Dumas B."/>
            <person name="Ferriera S."/>
            <person name="Fuerstenberg S.I."/>
            <person name="Gachon C.M."/>
            <person name="Gaulin E."/>
            <person name="Govers F."/>
            <person name="Grenville-Briggs L."/>
            <person name="Horner N."/>
            <person name="Hostetler J."/>
            <person name="Jiang R.H."/>
            <person name="Johnson J."/>
            <person name="Krajaejun T."/>
            <person name="Lin H."/>
            <person name="Meijer H.J."/>
            <person name="Moore B."/>
            <person name="Morris P."/>
            <person name="Phuntmart V."/>
            <person name="Puiu D."/>
            <person name="Shetty J."/>
            <person name="Stajich J.E."/>
            <person name="Tripathy S."/>
            <person name="Wawra S."/>
            <person name="van West P."/>
            <person name="Whitty B.R."/>
            <person name="Coutinho P.M."/>
            <person name="Henrissat B."/>
            <person name="Martin F."/>
            <person name="Thomas P.D."/>
            <person name="Tyler B.M."/>
            <person name="De Vries R.P."/>
            <person name="Kamoun S."/>
            <person name="Yandell M."/>
            <person name="Tisserat N."/>
            <person name="Buell C.R."/>
        </authorList>
    </citation>
    <scope>NUCLEOTIDE SEQUENCE</scope>
    <source>
        <strain evidence="16">DAOM:BR144</strain>
    </source>
</reference>
<dbReference type="STRING" id="431595.K3WJZ8"/>
<reference evidence="15" key="3">
    <citation type="submission" date="2015-02" db="UniProtKB">
        <authorList>
            <consortium name="EnsemblProtists"/>
        </authorList>
    </citation>
    <scope>IDENTIFICATION</scope>
    <source>
        <strain evidence="15">DAOM BR144</strain>
    </source>
</reference>
<keyword evidence="9 10" id="KW-0137">Centromere</keyword>
<evidence type="ECO:0000259" key="13">
    <source>
        <dbReference type="Pfam" id="PF03801"/>
    </source>
</evidence>
<feature type="compositionally biased region" description="Low complexity" evidence="12">
    <location>
        <begin position="90"/>
        <end position="99"/>
    </location>
</feature>
<dbReference type="GO" id="GO:0005634">
    <property type="term" value="C:nucleus"/>
    <property type="evidence" value="ECO:0007669"/>
    <property type="project" value="UniProtKB-SubCell"/>
</dbReference>
<organism evidence="15 16">
    <name type="scientific">Globisporangium ultimum (strain ATCC 200006 / CBS 805.95 / DAOM BR144)</name>
    <name type="common">Pythium ultimum</name>
    <dbReference type="NCBI Taxonomy" id="431595"/>
    <lineage>
        <taxon>Eukaryota</taxon>
        <taxon>Sar</taxon>
        <taxon>Stramenopiles</taxon>
        <taxon>Oomycota</taxon>
        <taxon>Peronosporomycetes</taxon>
        <taxon>Pythiales</taxon>
        <taxon>Pythiaceae</taxon>
        <taxon>Globisporangium</taxon>
    </lineage>
</organism>
<dbReference type="AlphaFoldDB" id="K3WJZ8"/>
<feature type="compositionally biased region" description="Polar residues" evidence="12">
    <location>
        <begin position="7"/>
        <end position="20"/>
    </location>
</feature>
<dbReference type="InterPro" id="IPR038273">
    <property type="entry name" value="Ndc80_sf"/>
</dbReference>
<keyword evidence="16" id="KW-1185">Reference proteome</keyword>
<dbReference type="GO" id="GO:0051301">
    <property type="term" value="P:cell division"/>
    <property type="evidence" value="ECO:0007669"/>
    <property type="project" value="UniProtKB-UniRule"/>
</dbReference>